<dbReference type="Gene3D" id="2.40.33.20">
    <property type="entry name" value="PK beta-barrel domain-like"/>
    <property type="match status" value="1"/>
</dbReference>
<evidence type="ECO:0000259" key="1">
    <source>
        <dbReference type="PROSITE" id="PS51340"/>
    </source>
</evidence>
<dbReference type="SUPFAM" id="SSF50800">
    <property type="entry name" value="PK beta-barrel domain-like"/>
    <property type="match status" value="1"/>
</dbReference>
<dbReference type="PROSITE" id="PS51340">
    <property type="entry name" value="MOSC"/>
    <property type="match status" value="1"/>
</dbReference>
<feature type="domain" description="MOSC" evidence="1">
    <location>
        <begin position="74"/>
        <end position="216"/>
    </location>
</feature>
<evidence type="ECO:0000313" key="3">
    <source>
        <dbReference type="Proteomes" id="UP001472866"/>
    </source>
</evidence>
<dbReference type="GO" id="GO:0003824">
    <property type="term" value="F:catalytic activity"/>
    <property type="evidence" value="ECO:0007669"/>
    <property type="project" value="InterPro"/>
</dbReference>
<dbReference type="InterPro" id="IPR005302">
    <property type="entry name" value="MoCF_Sase_C"/>
</dbReference>
<protein>
    <submittedName>
        <fullName evidence="2">MOSC domain-containing protein</fullName>
    </submittedName>
</protein>
<organism evidence="2 3">
    <name type="scientific">Chloropicon roscoffensis</name>
    <dbReference type="NCBI Taxonomy" id="1461544"/>
    <lineage>
        <taxon>Eukaryota</taxon>
        <taxon>Viridiplantae</taxon>
        <taxon>Chlorophyta</taxon>
        <taxon>Chloropicophyceae</taxon>
        <taxon>Chloropicales</taxon>
        <taxon>Chloropicaceae</taxon>
        <taxon>Chloropicon</taxon>
    </lineage>
</organism>
<name>A0AAX4PB09_9CHLO</name>
<dbReference type="InterPro" id="IPR011037">
    <property type="entry name" value="Pyrv_Knase-like_insert_dom_sf"/>
</dbReference>
<accession>A0AAX4PB09</accession>
<evidence type="ECO:0000313" key="2">
    <source>
        <dbReference type="EMBL" id="WZN63402.1"/>
    </source>
</evidence>
<dbReference type="EMBL" id="CP151507">
    <property type="protein sequence ID" value="WZN63402.1"/>
    <property type="molecule type" value="Genomic_DNA"/>
</dbReference>
<keyword evidence="3" id="KW-1185">Reference proteome</keyword>
<dbReference type="Proteomes" id="UP001472866">
    <property type="component" value="Chromosome 07"/>
</dbReference>
<dbReference type="GO" id="GO:0030170">
    <property type="term" value="F:pyridoxal phosphate binding"/>
    <property type="evidence" value="ECO:0007669"/>
    <property type="project" value="InterPro"/>
</dbReference>
<gene>
    <name evidence="2" type="ORF">HKI87_07g49500</name>
</gene>
<reference evidence="2 3" key="1">
    <citation type="submission" date="2024-03" db="EMBL/GenBank/DDBJ databases">
        <title>Complete genome sequence of the green alga Chloropicon roscoffensis RCC1871.</title>
        <authorList>
            <person name="Lemieux C."/>
            <person name="Pombert J.-F."/>
            <person name="Otis C."/>
            <person name="Turmel M."/>
        </authorList>
    </citation>
    <scope>NUCLEOTIDE SEQUENCE [LARGE SCALE GENOMIC DNA]</scope>
    <source>
        <strain evidence="2 3">RCC1871</strain>
    </source>
</reference>
<proteinExistence type="predicted"/>
<dbReference type="AlphaFoldDB" id="A0AAX4PB09"/>
<dbReference type="GO" id="GO:0030151">
    <property type="term" value="F:molybdenum ion binding"/>
    <property type="evidence" value="ECO:0007669"/>
    <property type="project" value="InterPro"/>
</dbReference>
<sequence length="240" mass="25557">MGDRGRAFAIGVAVGVAASFLAWKCLGSDTLAASLALPGAEGRVEDEGAPSARRPNTMRVAGVFVAPTNRDAPVEVDGIAFLEKGVGVRAGPDGQPDRYAARKGSYSHKQEPGRQVTLISSRALDGVPGAEALSVGDCRRNILIECGPTDLNELVGRHFSLGTAKLFSHRLTVPCKPLEKRLKVPGLMERLWDRAGISCEVLEGGTVQVGDALEVGQEERSRIDTLMTPDKFVRPSERGK</sequence>
<dbReference type="Pfam" id="PF03473">
    <property type="entry name" value="MOSC"/>
    <property type="match status" value="1"/>
</dbReference>